<evidence type="ECO:0000256" key="2">
    <source>
        <dbReference type="ARBA" id="ARBA00022438"/>
    </source>
</evidence>
<dbReference type="EC" id="3.4.11.18" evidence="6"/>
<dbReference type="PANTHER" id="PTHR43330">
    <property type="entry name" value="METHIONINE AMINOPEPTIDASE"/>
    <property type="match status" value="1"/>
</dbReference>
<protein>
    <recommendedName>
        <fullName evidence="6">Methionine aminopeptidase</fullName>
        <ecNumber evidence="6">3.4.11.18</ecNumber>
    </recommendedName>
</protein>
<dbReference type="InterPro" id="IPR036005">
    <property type="entry name" value="Creatinase/aminopeptidase-like"/>
</dbReference>
<dbReference type="GO" id="GO:0006508">
    <property type="term" value="P:proteolysis"/>
    <property type="evidence" value="ECO:0007669"/>
    <property type="project" value="UniProtKB-KW"/>
</dbReference>
<evidence type="ECO:0000259" key="7">
    <source>
        <dbReference type="Pfam" id="PF00557"/>
    </source>
</evidence>
<comment type="similarity">
    <text evidence="6">Belongs to the peptidase M24A family.</text>
</comment>
<dbReference type="PRINTS" id="PR00599">
    <property type="entry name" value="MAPEPTIDASE"/>
</dbReference>
<name>A0A0G0BM66_9BACT</name>
<keyword evidence="5" id="KW-0378">Hydrolase</keyword>
<dbReference type="Proteomes" id="UP000034803">
    <property type="component" value="Unassembled WGS sequence"/>
</dbReference>
<sequence length="251" mass="27558">MNKITIKSDEELNLMEEGGKKLSQVKHLLEKEVKAGASAYEIDKLAEKLIEECEGKPSFKMVPGYSWTTCININEGVVHGIPSEDIVFKDGDLVSIDLGMFYKGFHTDTSISLAINPNKEVEEFLKVGKKSLQKAISSVVPNKSYIYDISEQIEKSVTLGGYSVVKDLTGHGIGKNLHENPYIPCFVSGLRIETPKIVPGMALAIEVMYTLGSHKLVKESNGWTISTADGKIAGLFEDTVIVTQKGYKVIT</sequence>
<dbReference type="SUPFAM" id="SSF55920">
    <property type="entry name" value="Creatinase/aminopeptidase"/>
    <property type="match status" value="1"/>
</dbReference>
<evidence type="ECO:0000256" key="6">
    <source>
        <dbReference type="RuleBase" id="RU003653"/>
    </source>
</evidence>
<dbReference type="GO" id="GO:0005829">
    <property type="term" value="C:cytosol"/>
    <property type="evidence" value="ECO:0007669"/>
    <property type="project" value="TreeGrafter"/>
</dbReference>
<comment type="caution">
    <text evidence="8">The sequence shown here is derived from an EMBL/GenBank/DDBJ whole genome shotgun (WGS) entry which is preliminary data.</text>
</comment>
<keyword evidence="2 6" id="KW-0031">Aminopeptidase</keyword>
<evidence type="ECO:0000313" key="8">
    <source>
        <dbReference type="EMBL" id="KKP32112.1"/>
    </source>
</evidence>
<dbReference type="Pfam" id="PF00557">
    <property type="entry name" value="Peptidase_M24"/>
    <property type="match status" value="1"/>
</dbReference>
<gene>
    <name evidence="8" type="ORF">UR21_C0002G0031</name>
</gene>
<dbReference type="PANTHER" id="PTHR43330:SF27">
    <property type="entry name" value="METHIONINE AMINOPEPTIDASE"/>
    <property type="match status" value="1"/>
</dbReference>
<dbReference type="EMBL" id="LBOI01000002">
    <property type="protein sequence ID" value="KKP32112.1"/>
    <property type="molecule type" value="Genomic_DNA"/>
</dbReference>
<comment type="cofactor">
    <cofactor evidence="6">
        <name>Co(2+)</name>
        <dbReference type="ChEBI" id="CHEBI:48828"/>
    </cofactor>
    <cofactor evidence="6">
        <name>Zn(2+)</name>
        <dbReference type="ChEBI" id="CHEBI:29105"/>
    </cofactor>
    <cofactor evidence="6">
        <name>Mn(2+)</name>
        <dbReference type="ChEBI" id="CHEBI:29035"/>
    </cofactor>
    <cofactor evidence="6">
        <name>Fe(2+)</name>
        <dbReference type="ChEBI" id="CHEBI:29033"/>
    </cofactor>
    <text evidence="6">Binds 2 divalent metal cations per subunit. Has a high-affinity and a low affinity metal-binding site. The true nature of the physiological cofactor is under debate. The enzyme is active with cobalt, zinc, manganese or divalent iron ions.</text>
</comment>
<dbReference type="InterPro" id="IPR000994">
    <property type="entry name" value="Pept_M24"/>
</dbReference>
<keyword evidence="4 6" id="KW-0479">Metal-binding</keyword>
<dbReference type="Gene3D" id="3.90.230.10">
    <property type="entry name" value="Creatinase/methionine aminopeptidase superfamily"/>
    <property type="match status" value="1"/>
</dbReference>
<accession>A0A0G0BM66</accession>
<evidence type="ECO:0000256" key="5">
    <source>
        <dbReference type="ARBA" id="ARBA00022801"/>
    </source>
</evidence>
<dbReference type="GO" id="GO:0046872">
    <property type="term" value="F:metal ion binding"/>
    <property type="evidence" value="ECO:0007669"/>
    <property type="project" value="UniProtKB-KW"/>
</dbReference>
<dbReference type="InterPro" id="IPR001714">
    <property type="entry name" value="Pept_M24_MAP"/>
</dbReference>
<evidence type="ECO:0000256" key="3">
    <source>
        <dbReference type="ARBA" id="ARBA00022670"/>
    </source>
</evidence>
<dbReference type="GO" id="GO:0004239">
    <property type="term" value="F:initiator methionyl aminopeptidase activity"/>
    <property type="evidence" value="ECO:0007669"/>
    <property type="project" value="UniProtKB-EC"/>
</dbReference>
<comment type="function">
    <text evidence="1">Removes the N-terminal methionine from nascent proteins. The N-terminal methionine is often cleaved when the second residue in the primary sequence is small and uncharged (Met-Ala-, Cys, Gly, Pro, Ser, Thr, or Val). Requires deformylation of the N(alpha)-formylated initiator methionine before it can be hydrolyzed.</text>
</comment>
<dbReference type="GO" id="GO:0070006">
    <property type="term" value="F:metalloaminopeptidase activity"/>
    <property type="evidence" value="ECO:0007669"/>
    <property type="project" value="InterPro"/>
</dbReference>
<evidence type="ECO:0000256" key="1">
    <source>
        <dbReference type="ARBA" id="ARBA00002521"/>
    </source>
</evidence>
<feature type="domain" description="Peptidase M24" evidence="7">
    <location>
        <begin position="14"/>
        <end position="244"/>
    </location>
</feature>
<proteinExistence type="inferred from homology"/>
<comment type="catalytic activity">
    <reaction evidence="6">
        <text>Release of N-terminal amino acids, preferentially methionine, from peptides and arylamides.</text>
        <dbReference type="EC" id="3.4.11.18"/>
    </reaction>
</comment>
<dbReference type="PATRIC" id="fig|1618586.3.peg.122"/>
<evidence type="ECO:0000313" key="9">
    <source>
        <dbReference type="Proteomes" id="UP000034803"/>
    </source>
</evidence>
<dbReference type="AlphaFoldDB" id="A0A0G0BM66"/>
<reference evidence="8 9" key="1">
    <citation type="journal article" date="2015" name="Nature">
        <title>rRNA introns, odd ribosomes, and small enigmatic genomes across a large radiation of phyla.</title>
        <authorList>
            <person name="Brown C.T."/>
            <person name="Hug L.A."/>
            <person name="Thomas B.C."/>
            <person name="Sharon I."/>
            <person name="Castelle C.J."/>
            <person name="Singh A."/>
            <person name="Wilkins M.J."/>
            <person name="Williams K.H."/>
            <person name="Banfield J.F."/>
        </authorList>
    </citation>
    <scope>NUCLEOTIDE SEQUENCE [LARGE SCALE GENOMIC DNA]</scope>
</reference>
<evidence type="ECO:0000256" key="4">
    <source>
        <dbReference type="ARBA" id="ARBA00022723"/>
    </source>
</evidence>
<keyword evidence="3 6" id="KW-0645">Protease</keyword>
<dbReference type="NCBIfam" id="TIGR00500">
    <property type="entry name" value="met_pdase_I"/>
    <property type="match status" value="1"/>
</dbReference>
<organism evidence="8 9">
    <name type="scientific">Candidatus Woesebacteria bacterium GW2011_GWC2_31_9</name>
    <dbReference type="NCBI Taxonomy" id="1618586"/>
    <lineage>
        <taxon>Bacteria</taxon>
        <taxon>Candidatus Woeseibacteriota</taxon>
    </lineage>
</organism>
<dbReference type="InterPro" id="IPR002467">
    <property type="entry name" value="Pept_M24A_MAP1"/>
</dbReference>